<proteinExistence type="predicted"/>
<evidence type="ECO:0000313" key="1">
    <source>
        <dbReference type="EMBL" id="RLP75395.1"/>
    </source>
</evidence>
<gene>
    <name evidence="1" type="ORF">D9R14_16635</name>
</gene>
<keyword evidence="2" id="KW-1185">Reference proteome</keyword>
<dbReference type="OrthoDB" id="7927554at2"/>
<evidence type="ECO:0008006" key="3">
    <source>
        <dbReference type="Google" id="ProtNLM"/>
    </source>
</evidence>
<reference evidence="1 2" key="1">
    <citation type="submission" date="2018-10" db="EMBL/GenBank/DDBJ databases">
        <title>Xanthobacter tagetidis genome sequencing and assembly.</title>
        <authorList>
            <person name="Maclea K.S."/>
            <person name="Goen A.E."/>
            <person name="Fatima S.A."/>
        </authorList>
    </citation>
    <scope>NUCLEOTIDE SEQUENCE [LARGE SCALE GENOMIC DNA]</scope>
    <source>
        <strain evidence="1 2">ATCC 700314</strain>
    </source>
</reference>
<dbReference type="EMBL" id="RCTF01000015">
    <property type="protein sequence ID" value="RLP75395.1"/>
    <property type="molecule type" value="Genomic_DNA"/>
</dbReference>
<dbReference type="Proteomes" id="UP000269692">
    <property type="component" value="Unassembled WGS sequence"/>
</dbReference>
<dbReference type="AlphaFoldDB" id="A0A3L7A5S6"/>
<sequence length="117" mass="12344">MLKLGRKGSETTVNLALRNPEAAKAAGILPPPGKARVMFGNIEPQAATLTFDKKTIKVPANAGTKAPDGPMLDLAPGKYRYAIKVGGKTETDEIEVRADETWGLMVGPGGILPLQAY</sequence>
<accession>A0A3L7A5S6</accession>
<evidence type="ECO:0000313" key="2">
    <source>
        <dbReference type="Proteomes" id="UP000269692"/>
    </source>
</evidence>
<organism evidence="1 2">
    <name type="scientific">Xanthobacter tagetidis</name>
    <dbReference type="NCBI Taxonomy" id="60216"/>
    <lineage>
        <taxon>Bacteria</taxon>
        <taxon>Pseudomonadati</taxon>
        <taxon>Pseudomonadota</taxon>
        <taxon>Alphaproteobacteria</taxon>
        <taxon>Hyphomicrobiales</taxon>
        <taxon>Xanthobacteraceae</taxon>
        <taxon>Xanthobacter</taxon>
    </lineage>
</organism>
<protein>
    <recommendedName>
        <fullName evidence="3">DUF4397 domain-containing protein</fullName>
    </recommendedName>
</protein>
<comment type="caution">
    <text evidence="1">The sequence shown here is derived from an EMBL/GenBank/DDBJ whole genome shotgun (WGS) entry which is preliminary data.</text>
</comment>
<name>A0A3L7A5S6_9HYPH</name>